<dbReference type="AlphaFoldDB" id="A0A4P9Y8H6"/>
<evidence type="ECO:0000313" key="5">
    <source>
        <dbReference type="EMBL" id="RKP14641.1"/>
    </source>
</evidence>
<dbReference type="SUPFAM" id="SSF48056">
    <property type="entry name" value="Di-copper centre-containing domain"/>
    <property type="match status" value="1"/>
</dbReference>
<name>A0A4P9Y8H6_9FUNG</name>
<feature type="domain" description="Tyrosinase copper-binding" evidence="3">
    <location>
        <begin position="52"/>
        <end position="69"/>
    </location>
</feature>
<keyword evidence="6" id="KW-1185">Reference proteome</keyword>
<proteinExistence type="predicted"/>
<dbReference type="InterPro" id="IPR002227">
    <property type="entry name" value="Tyrosinase_Cu-bd"/>
</dbReference>
<feature type="non-terminal residue" evidence="5">
    <location>
        <position position="1"/>
    </location>
</feature>
<dbReference type="Pfam" id="PF00264">
    <property type="entry name" value="Tyrosinase"/>
    <property type="match status" value="1"/>
</dbReference>
<keyword evidence="1" id="KW-0479">Metal-binding</keyword>
<protein>
    <recommendedName>
        <fullName evidence="3 4">Tyrosinase copper-binding domain-containing protein</fullName>
    </recommendedName>
</protein>
<dbReference type="EMBL" id="KZ987809">
    <property type="protein sequence ID" value="RKP14641.1"/>
    <property type="molecule type" value="Genomic_DNA"/>
</dbReference>
<evidence type="ECO:0000259" key="3">
    <source>
        <dbReference type="PROSITE" id="PS00497"/>
    </source>
</evidence>
<dbReference type="Proteomes" id="UP000267251">
    <property type="component" value="Unassembled WGS sequence"/>
</dbReference>
<gene>
    <name evidence="5" type="ORF">BJ684DRAFT_1010</name>
</gene>
<dbReference type="PRINTS" id="PR00092">
    <property type="entry name" value="TYROSINASE"/>
</dbReference>
<dbReference type="Gene3D" id="1.10.1280.10">
    <property type="entry name" value="Di-copper center containing domain from catechol oxidase"/>
    <property type="match status" value="1"/>
</dbReference>
<reference evidence="6" key="1">
    <citation type="journal article" date="2018" name="Nat. Microbiol.">
        <title>Leveraging single-cell genomics to expand the fungal tree of life.</title>
        <authorList>
            <person name="Ahrendt S.R."/>
            <person name="Quandt C.A."/>
            <person name="Ciobanu D."/>
            <person name="Clum A."/>
            <person name="Salamov A."/>
            <person name="Andreopoulos B."/>
            <person name="Cheng J.F."/>
            <person name="Woyke T."/>
            <person name="Pelin A."/>
            <person name="Henrissat B."/>
            <person name="Reynolds N.K."/>
            <person name="Benny G.L."/>
            <person name="Smith M.E."/>
            <person name="James T.Y."/>
            <person name="Grigoriev I.V."/>
        </authorList>
    </citation>
    <scope>NUCLEOTIDE SEQUENCE [LARGE SCALE GENOMIC DNA]</scope>
</reference>
<dbReference type="PROSITE" id="PS00497">
    <property type="entry name" value="TYROSINASE_1"/>
    <property type="match status" value="1"/>
</dbReference>
<evidence type="ECO:0000259" key="4">
    <source>
        <dbReference type="PROSITE" id="PS00498"/>
    </source>
</evidence>
<feature type="domain" description="Tyrosinase copper-binding" evidence="4">
    <location>
        <begin position="191"/>
        <end position="202"/>
    </location>
</feature>
<dbReference type="GO" id="GO:0016491">
    <property type="term" value="F:oxidoreductase activity"/>
    <property type="evidence" value="ECO:0007669"/>
    <property type="project" value="InterPro"/>
</dbReference>
<dbReference type="PANTHER" id="PTHR11474:SF126">
    <property type="entry name" value="TYROSINASE-LIKE PROTEIN TYR-1-RELATED"/>
    <property type="match status" value="1"/>
</dbReference>
<evidence type="ECO:0000256" key="2">
    <source>
        <dbReference type="ARBA" id="ARBA00023008"/>
    </source>
</evidence>
<evidence type="ECO:0000313" key="6">
    <source>
        <dbReference type="Proteomes" id="UP000267251"/>
    </source>
</evidence>
<dbReference type="InterPro" id="IPR008922">
    <property type="entry name" value="Di-copper_centre_dom_sf"/>
</dbReference>
<organism evidence="5 6">
    <name type="scientific">Piptocephalis cylindrospora</name>
    <dbReference type="NCBI Taxonomy" id="1907219"/>
    <lineage>
        <taxon>Eukaryota</taxon>
        <taxon>Fungi</taxon>
        <taxon>Fungi incertae sedis</taxon>
        <taxon>Zoopagomycota</taxon>
        <taxon>Zoopagomycotina</taxon>
        <taxon>Zoopagomycetes</taxon>
        <taxon>Zoopagales</taxon>
        <taxon>Piptocephalidaceae</taxon>
        <taxon>Piptocephalis</taxon>
    </lineage>
</organism>
<accession>A0A4P9Y8H6</accession>
<dbReference type="GO" id="GO:0046872">
    <property type="term" value="F:metal ion binding"/>
    <property type="evidence" value="ECO:0007669"/>
    <property type="project" value="UniProtKB-KW"/>
</dbReference>
<dbReference type="OrthoDB" id="6132182at2759"/>
<dbReference type="PROSITE" id="PS00498">
    <property type="entry name" value="TYROSINASE_2"/>
    <property type="match status" value="1"/>
</dbReference>
<evidence type="ECO:0000256" key="1">
    <source>
        <dbReference type="ARBA" id="ARBA00022723"/>
    </source>
</evidence>
<sequence length="221" mass="25604">CGQMHVRKEVREMSPSEFRNFIDAIQELKSGTSPTRYDRYAQLHLRYQRDIHGNPHFFPWHRQFTLDLERDLQRINPSVTVPYWDWSLDAANPADSPVLQEDMMGGNSFGQCLESGPFAGWQRPYPSTGCLRRRYSQGSRIGAFANPSIINVMTVRSTEYDEFRRSIEIGPHAGPHNGIGADMAGMQSPADPLFFLHHSFIDKIWHDWQRTRPQNMYKFDG</sequence>
<dbReference type="InterPro" id="IPR050316">
    <property type="entry name" value="Tyrosinase/Hemocyanin"/>
</dbReference>
<dbReference type="PANTHER" id="PTHR11474">
    <property type="entry name" value="TYROSINASE FAMILY MEMBER"/>
    <property type="match status" value="1"/>
</dbReference>
<feature type="non-terminal residue" evidence="5">
    <location>
        <position position="221"/>
    </location>
</feature>
<keyword evidence="2" id="KW-0186">Copper</keyword>